<feature type="domain" description="ABC transmembrane type-1" evidence="8">
    <location>
        <begin position="67"/>
        <end position="257"/>
    </location>
</feature>
<keyword evidence="4 7" id="KW-0812">Transmembrane</keyword>
<accession>A0ABZ0L4M8</accession>
<gene>
    <name evidence="9" type="ORF">QWT69_16535</name>
</gene>
<dbReference type="PROSITE" id="PS50928">
    <property type="entry name" value="ABC_TM1"/>
    <property type="match status" value="1"/>
</dbReference>
<dbReference type="InterPro" id="IPR000515">
    <property type="entry name" value="MetI-like"/>
</dbReference>
<sequence length="277" mass="30669">MKSNKRFFFWCVIFGLIVLMSVFSTFLSPYSVNEMNLDDVYAAPGNGHLLGTDHLGRDVFTRLLHGGKVTLTVAFGSVLLSLVIGVLYGGVSGYLGGWVDSMMMRVLEALISIPSLILVLAFQAIMQGGMWGMTFIIGVTGWFTTARIIRSEFIRLKEAEYVQMAKLFGTPVWKIMTGHLLRNSLAPLFVVTIFNLASAVFIEVSLSFLGIGIPPAIPSWGNMLYNAQSDLLIGAWWIGLFPGMLIFMTVLSINFIGEGLKDSERRLFYARSKKVVN</sequence>
<dbReference type="EMBL" id="CP129118">
    <property type="protein sequence ID" value="WOV87435.1"/>
    <property type="molecule type" value="Genomic_DNA"/>
</dbReference>
<dbReference type="RefSeq" id="WP_317967549.1">
    <property type="nucleotide sequence ID" value="NZ_CP129118.1"/>
</dbReference>
<dbReference type="Pfam" id="PF12911">
    <property type="entry name" value="OppC_N"/>
    <property type="match status" value="1"/>
</dbReference>
<feature type="transmembrane region" description="Helical" evidence="7">
    <location>
        <begin position="73"/>
        <end position="95"/>
    </location>
</feature>
<dbReference type="PANTHER" id="PTHR43386">
    <property type="entry name" value="OLIGOPEPTIDE TRANSPORT SYSTEM PERMEASE PROTEIN APPC"/>
    <property type="match status" value="1"/>
</dbReference>
<keyword evidence="3" id="KW-1003">Cell membrane</keyword>
<keyword evidence="2 7" id="KW-0813">Transport</keyword>
<evidence type="ECO:0000313" key="10">
    <source>
        <dbReference type="Proteomes" id="UP001303902"/>
    </source>
</evidence>
<proteinExistence type="inferred from homology"/>
<comment type="similarity">
    <text evidence="7">Belongs to the binding-protein-dependent transport system permease family.</text>
</comment>
<evidence type="ECO:0000256" key="2">
    <source>
        <dbReference type="ARBA" id="ARBA00022448"/>
    </source>
</evidence>
<name>A0ABZ0L4M8_9BACL</name>
<dbReference type="InterPro" id="IPR035906">
    <property type="entry name" value="MetI-like_sf"/>
</dbReference>
<dbReference type="SUPFAM" id="SSF161098">
    <property type="entry name" value="MetI-like"/>
    <property type="match status" value="1"/>
</dbReference>
<dbReference type="PANTHER" id="PTHR43386:SF1">
    <property type="entry name" value="D,D-DIPEPTIDE TRANSPORT SYSTEM PERMEASE PROTEIN DDPC-RELATED"/>
    <property type="match status" value="1"/>
</dbReference>
<keyword evidence="10" id="KW-1185">Reference proteome</keyword>
<dbReference type="Pfam" id="PF00528">
    <property type="entry name" value="BPD_transp_1"/>
    <property type="match status" value="1"/>
</dbReference>
<evidence type="ECO:0000259" key="8">
    <source>
        <dbReference type="PROSITE" id="PS50928"/>
    </source>
</evidence>
<keyword evidence="6 7" id="KW-0472">Membrane</keyword>
<evidence type="ECO:0000256" key="6">
    <source>
        <dbReference type="ARBA" id="ARBA00023136"/>
    </source>
</evidence>
<evidence type="ECO:0000256" key="4">
    <source>
        <dbReference type="ARBA" id="ARBA00022692"/>
    </source>
</evidence>
<keyword evidence="5 7" id="KW-1133">Transmembrane helix</keyword>
<evidence type="ECO:0000256" key="7">
    <source>
        <dbReference type="RuleBase" id="RU363032"/>
    </source>
</evidence>
<dbReference type="InterPro" id="IPR050366">
    <property type="entry name" value="BP-dependent_transpt_permease"/>
</dbReference>
<comment type="subcellular location">
    <subcellularLocation>
        <location evidence="1 7">Cell membrane</location>
        <topology evidence="1 7">Multi-pass membrane protein</topology>
    </subcellularLocation>
</comment>
<dbReference type="Gene3D" id="1.10.3720.10">
    <property type="entry name" value="MetI-like"/>
    <property type="match status" value="1"/>
</dbReference>
<dbReference type="Proteomes" id="UP001303902">
    <property type="component" value="Chromosome"/>
</dbReference>
<evidence type="ECO:0000313" key="9">
    <source>
        <dbReference type="EMBL" id="WOV87435.1"/>
    </source>
</evidence>
<feature type="transmembrane region" description="Helical" evidence="7">
    <location>
        <begin position="131"/>
        <end position="149"/>
    </location>
</feature>
<evidence type="ECO:0000256" key="5">
    <source>
        <dbReference type="ARBA" id="ARBA00022989"/>
    </source>
</evidence>
<evidence type="ECO:0000256" key="1">
    <source>
        <dbReference type="ARBA" id="ARBA00004651"/>
    </source>
</evidence>
<organism evidence="9 10">
    <name type="scientific">Sporosarcina oncorhynchi</name>
    <dbReference type="NCBI Taxonomy" id="3056444"/>
    <lineage>
        <taxon>Bacteria</taxon>
        <taxon>Bacillati</taxon>
        <taxon>Bacillota</taxon>
        <taxon>Bacilli</taxon>
        <taxon>Bacillales</taxon>
        <taxon>Caryophanaceae</taxon>
        <taxon>Sporosarcina</taxon>
    </lineage>
</organism>
<reference evidence="9 10" key="1">
    <citation type="submission" date="2023-06" db="EMBL/GenBank/DDBJ databases">
        <title>Sporosarcina sp. nov., isolated from Korean tranditional fermented seafood 'Jeotgal'.</title>
        <authorList>
            <person name="Yang A.I."/>
            <person name="Shin N.-R."/>
        </authorList>
    </citation>
    <scope>NUCLEOTIDE SEQUENCE [LARGE SCALE GENOMIC DNA]</scope>
    <source>
        <strain evidence="9 10">T2O-4</strain>
    </source>
</reference>
<feature type="transmembrane region" description="Helical" evidence="7">
    <location>
        <begin position="185"/>
        <end position="213"/>
    </location>
</feature>
<feature type="transmembrane region" description="Helical" evidence="7">
    <location>
        <begin position="233"/>
        <end position="256"/>
    </location>
</feature>
<evidence type="ECO:0000256" key="3">
    <source>
        <dbReference type="ARBA" id="ARBA00022475"/>
    </source>
</evidence>
<feature type="transmembrane region" description="Helical" evidence="7">
    <location>
        <begin position="107"/>
        <end position="125"/>
    </location>
</feature>
<dbReference type="CDD" id="cd06261">
    <property type="entry name" value="TM_PBP2"/>
    <property type="match status" value="1"/>
</dbReference>
<dbReference type="InterPro" id="IPR025966">
    <property type="entry name" value="OppC_N"/>
</dbReference>
<protein>
    <submittedName>
        <fullName evidence="9">ABC transporter permease</fullName>
    </submittedName>
</protein>
<feature type="transmembrane region" description="Helical" evidence="7">
    <location>
        <begin position="7"/>
        <end position="27"/>
    </location>
</feature>